<dbReference type="Gene3D" id="1.20.120.910">
    <property type="entry name" value="DksA, coiled-coil domain"/>
    <property type="match status" value="1"/>
</dbReference>
<dbReference type="Proteomes" id="UP001299970">
    <property type="component" value="Unassembled WGS sequence"/>
</dbReference>
<dbReference type="PROSITE" id="PS51128">
    <property type="entry name" value="ZF_DKSA_2"/>
    <property type="match status" value="1"/>
</dbReference>
<evidence type="ECO:0000256" key="5">
    <source>
        <dbReference type="SAM" id="MobiDB-lite"/>
    </source>
</evidence>
<reference evidence="7 8" key="1">
    <citation type="submission" date="2022-03" db="EMBL/GenBank/DDBJ databases">
        <title>Pseudonocardia alaer sp. nov., a novel actinomycete isolated from reed forest soil.</title>
        <authorList>
            <person name="Wang L."/>
        </authorList>
    </citation>
    <scope>NUCLEOTIDE SEQUENCE [LARGE SCALE GENOMIC DNA]</scope>
    <source>
        <strain evidence="7 8">Y-16303</strain>
    </source>
</reference>
<evidence type="ECO:0000313" key="8">
    <source>
        <dbReference type="Proteomes" id="UP001299970"/>
    </source>
</evidence>
<dbReference type="PANTHER" id="PTHR33823">
    <property type="entry name" value="RNA POLYMERASE-BINDING TRANSCRIPTION FACTOR DKSA-RELATED"/>
    <property type="match status" value="1"/>
</dbReference>
<name>A0ABS9TAM2_9PSEU</name>
<keyword evidence="2" id="KW-0863">Zinc-finger</keyword>
<evidence type="ECO:0000256" key="4">
    <source>
        <dbReference type="PROSITE-ProRule" id="PRU00510"/>
    </source>
</evidence>
<evidence type="ECO:0000313" key="7">
    <source>
        <dbReference type="EMBL" id="MCH6165589.1"/>
    </source>
</evidence>
<evidence type="ECO:0000256" key="3">
    <source>
        <dbReference type="ARBA" id="ARBA00022833"/>
    </source>
</evidence>
<dbReference type="Pfam" id="PF01258">
    <property type="entry name" value="zf-dskA_traR"/>
    <property type="match status" value="1"/>
</dbReference>
<comment type="caution">
    <text evidence="7">The sequence shown here is derived from an EMBL/GenBank/DDBJ whole genome shotgun (WGS) entry which is preliminary data.</text>
</comment>
<sequence length="119" mass="12947">MDLDRARTLLTTELAELAERERFAQSSLAQASADMVGEEGSLGQHPADYGSEVNSTMEAELSVGTIAEQRRRLIDAVERIDAGTYGRCAVCDHQIDDERLEARPEAATCRAHADSPVVT</sequence>
<organism evidence="7 8">
    <name type="scientific">Pseudonocardia alaniniphila</name>
    <dbReference type="NCBI Taxonomy" id="75291"/>
    <lineage>
        <taxon>Bacteria</taxon>
        <taxon>Bacillati</taxon>
        <taxon>Actinomycetota</taxon>
        <taxon>Actinomycetes</taxon>
        <taxon>Pseudonocardiales</taxon>
        <taxon>Pseudonocardiaceae</taxon>
        <taxon>Pseudonocardia</taxon>
    </lineage>
</organism>
<protein>
    <submittedName>
        <fullName evidence="7">TraR/DksA C4-type zinc finger protein</fullName>
    </submittedName>
</protein>
<gene>
    <name evidence="7" type="ORF">MMF94_07835</name>
</gene>
<feature type="domain" description="Zinc finger DksA/TraR C4-type" evidence="6">
    <location>
        <begin position="83"/>
        <end position="110"/>
    </location>
</feature>
<dbReference type="InterPro" id="IPR000962">
    <property type="entry name" value="Znf_DskA_TraR"/>
</dbReference>
<evidence type="ECO:0000256" key="1">
    <source>
        <dbReference type="ARBA" id="ARBA00022723"/>
    </source>
</evidence>
<keyword evidence="3" id="KW-0862">Zinc</keyword>
<feature type="region of interest" description="Disordered" evidence="5">
    <location>
        <begin position="29"/>
        <end position="50"/>
    </location>
</feature>
<comment type="caution">
    <text evidence="4">Lacks conserved residue(s) required for the propagation of feature annotation.</text>
</comment>
<keyword evidence="1" id="KW-0479">Metal-binding</keyword>
<dbReference type="RefSeq" id="WP_241035622.1">
    <property type="nucleotide sequence ID" value="NZ_BAAAJF010000024.1"/>
</dbReference>
<keyword evidence="8" id="KW-1185">Reference proteome</keyword>
<evidence type="ECO:0000256" key="2">
    <source>
        <dbReference type="ARBA" id="ARBA00022771"/>
    </source>
</evidence>
<evidence type="ECO:0000259" key="6">
    <source>
        <dbReference type="Pfam" id="PF01258"/>
    </source>
</evidence>
<accession>A0ABS9TAM2</accession>
<dbReference type="EMBL" id="JAKXMK010000006">
    <property type="protein sequence ID" value="MCH6165589.1"/>
    <property type="molecule type" value="Genomic_DNA"/>
</dbReference>
<proteinExistence type="predicted"/>